<reference evidence="2 3" key="1">
    <citation type="submission" date="2023-05" db="EMBL/GenBank/DDBJ databases">
        <title>Novel species of genus Flectobacillus isolated from stream in China.</title>
        <authorList>
            <person name="Lu H."/>
        </authorList>
    </citation>
    <scope>NUCLEOTIDE SEQUENCE [LARGE SCALE GENOMIC DNA]</scope>
    <source>
        <strain evidence="2 3">LFS242W</strain>
    </source>
</reference>
<dbReference type="EMBL" id="JASHIE010000001">
    <property type="protein sequence ID" value="MDI9873139.1"/>
    <property type="molecule type" value="Genomic_DNA"/>
</dbReference>
<name>A0ABT6YW93_9BACT</name>
<dbReference type="PANTHER" id="PTHR37299:SF1">
    <property type="entry name" value="STAGE 0 SPORULATION PROTEIN A HOMOLOG"/>
    <property type="match status" value="1"/>
</dbReference>
<feature type="domain" description="HTH LytTR-type" evidence="1">
    <location>
        <begin position="29"/>
        <end position="97"/>
    </location>
</feature>
<evidence type="ECO:0000259" key="1">
    <source>
        <dbReference type="PROSITE" id="PS50930"/>
    </source>
</evidence>
<dbReference type="RefSeq" id="WP_283380344.1">
    <property type="nucleotide sequence ID" value="NZ_JASHIE010000001.1"/>
</dbReference>
<dbReference type="SMART" id="SM00850">
    <property type="entry name" value="LytTR"/>
    <property type="match status" value="1"/>
</dbReference>
<dbReference type="Gene3D" id="2.40.50.1020">
    <property type="entry name" value="LytTr DNA-binding domain"/>
    <property type="match status" value="1"/>
</dbReference>
<organism evidence="2 3">
    <name type="scientific">Flectobacillus rivi</name>
    <dbReference type="NCBI Taxonomy" id="2984209"/>
    <lineage>
        <taxon>Bacteria</taxon>
        <taxon>Pseudomonadati</taxon>
        <taxon>Bacteroidota</taxon>
        <taxon>Cytophagia</taxon>
        <taxon>Cytophagales</taxon>
        <taxon>Flectobacillaceae</taxon>
        <taxon>Flectobacillus</taxon>
    </lineage>
</organism>
<dbReference type="InterPro" id="IPR046947">
    <property type="entry name" value="LytR-like"/>
</dbReference>
<dbReference type="PANTHER" id="PTHR37299">
    <property type="entry name" value="TRANSCRIPTIONAL REGULATOR-RELATED"/>
    <property type="match status" value="1"/>
</dbReference>
<keyword evidence="3" id="KW-1185">Reference proteome</keyword>
<protein>
    <submittedName>
        <fullName evidence="2">LytTR family DNA-binding domain-containing protein</fullName>
    </submittedName>
</protein>
<dbReference type="PROSITE" id="PS50930">
    <property type="entry name" value="HTH_LYTTR"/>
    <property type="match status" value="1"/>
</dbReference>
<sequence>MVYLKKTSNFLVPPNPENKEKIRTEYVFIRQNNLYIKLLYNNLVFVQSAGNYVELQTCTSKKFVLKSSIVQIQHSLNYEKLIRIHRSYLINIDHINEFSLQEVTMSNGCILPIGKNYQDDFLELLFNISISA</sequence>
<dbReference type="Pfam" id="PF04397">
    <property type="entry name" value="LytTR"/>
    <property type="match status" value="1"/>
</dbReference>
<evidence type="ECO:0000313" key="3">
    <source>
        <dbReference type="Proteomes" id="UP001225761"/>
    </source>
</evidence>
<comment type="caution">
    <text evidence="2">The sequence shown here is derived from an EMBL/GenBank/DDBJ whole genome shotgun (WGS) entry which is preliminary data.</text>
</comment>
<gene>
    <name evidence="2" type="ORF">QM481_01275</name>
</gene>
<proteinExistence type="predicted"/>
<dbReference type="GO" id="GO:0003677">
    <property type="term" value="F:DNA binding"/>
    <property type="evidence" value="ECO:0007669"/>
    <property type="project" value="UniProtKB-KW"/>
</dbReference>
<keyword evidence="2" id="KW-0238">DNA-binding</keyword>
<dbReference type="InterPro" id="IPR007492">
    <property type="entry name" value="LytTR_DNA-bd_dom"/>
</dbReference>
<dbReference type="Proteomes" id="UP001225761">
    <property type="component" value="Unassembled WGS sequence"/>
</dbReference>
<evidence type="ECO:0000313" key="2">
    <source>
        <dbReference type="EMBL" id="MDI9873139.1"/>
    </source>
</evidence>
<accession>A0ABT6YW93</accession>